<dbReference type="OrthoDB" id="5566984at2"/>
<dbReference type="RefSeq" id="WP_132978543.1">
    <property type="nucleotide sequence ID" value="NZ_SMAO01000012.1"/>
</dbReference>
<name>A0A4R3MQX1_9GAMM</name>
<feature type="compositionally biased region" description="Basic and acidic residues" evidence="1">
    <location>
        <begin position="246"/>
        <end position="299"/>
    </location>
</feature>
<dbReference type="Proteomes" id="UP000295717">
    <property type="component" value="Unassembled WGS sequence"/>
</dbReference>
<evidence type="ECO:0000256" key="1">
    <source>
        <dbReference type="SAM" id="MobiDB-lite"/>
    </source>
</evidence>
<comment type="caution">
    <text evidence="2">The sequence shown here is derived from an EMBL/GenBank/DDBJ whole genome shotgun (WGS) entry which is preliminary data.</text>
</comment>
<organism evidence="2 3">
    <name type="scientific">Thiobaca trueperi</name>
    <dbReference type="NCBI Taxonomy" id="127458"/>
    <lineage>
        <taxon>Bacteria</taxon>
        <taxon>Pseudomonadati</taxon>
        <taxon>Pseudomonadota</taxon>
        <taxon>Gammaproteobacteria</taxon>
        <taxon>Chromatiales</taxon>
        <taxon>Chromatiaceae</taxon>
        <taxon>Thiobaca</taxon>
    </lineage>
</organism>
<gene>
    <name evidence="2" type="ORF">EDC35_11233</name>
</gene>
<evidence type="ECO:0000313" key="3">
    <source>
        <dbReference type="Proteomes" id="UP000295717"/>
    </source>
</evidence>
<dbReference type="AlphaFoldDB" id="A0A4R3MQX1"/>
<dbReference type="NCBIfam" id="TIGR01784">
    <property type="entry name" value="T_den_put_tspse"/>
    <property type="match status" value="1"/>
</dbReference>
<keyword evidence="3" id="KW-1185">Reference proteome</keyword>
<accession>A0A4R3MQX1</accession>
<dbReference type="Pfam" id="PF12784">
    <property type="entry name" value="PDDEXK_2"/>
    <property type="match status" value="1"/>
</dbReference>
<dbReference type="PANTHER" id="PTHR41317">
    <property type="entry name" value="PD-(D_E)XK NUCLEASE FAMILY TRANSPOSASE"/>
    <property type="match status" value="1"/>
</dbReference>
<protein>
    <submittedName>
        <fullName evidence="2">Putative transposase/invertase (TIGR01784 family)</fullName>
    </submittedName>
</protein>
<proteinExistence type="predicted"/>
<dbReference type="PANTHER" id="PTHR41317:SF1">
    <property type="entry name" value="PD-(D_E)XK NUCLEASE FAMILY TRANSPOSASE"/>
    <property type="match status" value="1"/>
</dbReference>
<feature type="region of interest" description="Disordered" evidence="1">
    <location>
        <begin position="241"/>
        <end position="299"/>
    </location>
</feature>
<evidence type="ECO:0000313" key="2">
    <source>
        <dbReference type="EMBL" id="TCT18710.1"/>
    </source>
</evidence>
<dbReference type="InterPro" id="IPR010106">
    <property type="entry name" value="RpnA"/>
</dbReference>
<sequence>MRHPIDPKIDCVFKALLGSEANRALLIHFLNATLGQDLASPLTEVDILNPYNEREFLDDKLSIVDVKARDQAGRLYQIELQLLNLPELPARMLYGWTDLYSSQLQDGESYDRLQPTYAIWLLGQTLRPGLSEWFHRFRLRDDQGRELLDHGGLYLLELSKFATETVVTELDRWLKFFIEAPRFDASHLPEWMQTKEMQQAMSTLKAFSEKERAYHAYQSRQNYLRQQMSIQRHLDALQAEAQQAQAEKEQAQRLAEQERAAKEQEQAAKEQERAAKEQERAAKEQERAAKEQAQRLAEQERIAKEAAFAEIERLKAQLRDQAD</sequence>
<dbReference type="EMBL" id="SMAO01000012">
    <property type="protein sequence ID" value="TCT18710.1"/>
    <property type="molecule type" value="Genomic_DNA"/>
</dbReference>
<reference evidence="2 3" key="1">
    <citation type="submission" date="2019-03" db="EMBL/GenBank/DDBJ databases">
        <title>Genomic Encyclopedia of Type Strains, Phase IV (KMG-IV): sequencing the most valuable type-strain genomes for metagenomic binning, comparative biology and taxonomic classification.</title>
        <authorList>
            <person name="Goeker M."/>
        </authorList>
    </citation>
    <scope>NUCLEOTIDE SEQUENCE [LARGE SCALE GENOMIC DNA]</scope>
    <source>
        <strain evidence="2 3">DSM 13587</strain>
    </source>
</reference>